<sequence>MTILIFIETPPLSYPRMRTRLAKKREEQAGQSQRDNRSSSPDPVPTTPSSHSVASDDDDEQPGVSDDDDFEDEISPLYEASQPAQVPQTPQKAASKDKAKAEVQSTPYSHGSASHSVAELQTQDGQIHNMDEADSYLKDDLRYRIFIEFETFLVKVLHLPDNWRVVLESDIAAVQNDAKFRTSFADYLRLCNEVGTGIEKERELYRPHAELCNHVIDVLQSQPTSEVPEGDQIRFHRVDPYVVRGSMAMLKPDIVGVMNKLLVSTPEGIAAHNWIKTIGDKSHPVLVAEPNPNGDKSKGSKDPRRHIPGWPQVLELKEMKGTDDTIDEGSDAIRLKTKDGKDPLTTRPKKNRTYLKDKLNVMDLPGPESAPKGKTSQPGSRGQKRGGGPRNKPSSSKRSLLSKTVSSKAQVGKGRQKVLDEEGFAPGTNNAEKARIQCARYALHILSNAGLRSHALVTLIDRDRIQLSYYDRSAIIVSQAIDLADPDHEIPFIAMQIGCHRLTRKQRGILDDIITDPYLTDFNRFNMISKDPELMFSGLEMNLKKGKKPIKLILGPLVYRQRGLFGRHTCVIRATCRKWAGKKLVVKISWPSASRKSEKELLDIAIAKAKEMAKPGETHWVLNHLPNILHEQDFKFEDDDSVHRVLAEMVHGGEYVGGRDGTYDERVLRITVSEELFPITSLRTDRHYAQVFVDILQCHKWLYEHPHILHRDISMANIMYRIDDEGNVLGVLIDFDLSSLVPIKEATSLRRTGTPPYMAFDLLKERTDSGPHLYRHDLEALYYVMLMICCRYSIIHEVQPNGVSQLEEISAHFSEWFDRQMSWNILAKVKTLFFTDDDEPLPVSPCFEGFRLWLNLVQSHFADGIAERNAERTRLKKQAEAASWKARPLPPRFNVDDRVLPPPQIPLSKPFDNATLGGHVDYTQFLSVMWIFKGRELVIRLNDLTPATNPS</sequence>
<dbReference type="InterPro" id="IPR000719">
    <property type="entry name" value="Prot_kinase_dom"/>
</dbReference>
<dbReference type="GO" id="GO:0005524">
    <property type="term" value="F:ATP binding"/>
    <property type="evidence" value="ECO:0007669"/>
    <property type="project" value="InterPro"/>
</dbReference>
<dbReference type="InterPro" id="IPR040976">
    <property type="entry name" value="Pkinase_fungal"/>
</dbReference>
<feature type="compositionally biased region" description="Low complexity" evidence="1">
    <location>
        <begin position="392"/>
        <end position="408"/>
    </location>
</feature>
<dbReference type="Proteomes" id="UP001175227">
    <property type="component" value="Unassembled WGS sequence"/>
</dbReference>
<evidence type="ECO:0000256" key="1">
    <source>
        <dbReference type="SAM" id="MobiDB-lite"/>
    </source>
</evidence>
<dbReference type="AlphaFoldDB" id="A0AA39US06"/>
<dbReference type="EMBL" id="JAUEPR010000001">
    <property type="protein sequence ID" value="KAK0490350.1"/>
    <property type="molecule type" value="Genomic_DNA"/>
</dbReference>
<feature type="region of interest" description="Disordered" evidence="1">
    <location>
        <begin position="284"/>
        <end position="427"/>
    </location>
</feature>
<evidence type="ECO:0000313" key="3">
    <source>
        <dbReference type="EMBL" id="KAK0490350.1"/>
    </source>
</evidence>
<feature type="region of interest" description="Disordered" evidence="1">
    <location>
        <begin position="6"/>
        <end position="117"/>
    </location>
</feature>
<dbReference type="GO" id="GO:0004672">
    <property type="term" value="F:protein kinase activity"/>
    <property type="evidence" value="ECO:0007669"/>
    <property type="project" value="InterPro"/>
</dbReference>
<evidence type="ECO:0000259" key="2">
    <source>
        <dbReference type="PROSITE" id="PS50011"/>
    </source>
</evidence>
<reference evidence="3" key="1">
    <citation type="submission" date="2023-06" db="EMBL/GenBank/DDBJ databases">
        <authorList>
            <consortium name="Lawrence Berkeley National Laboratory"/>
            <person name="Ahrendt S."/>
            <person name="Sahu N."/>
            <person name="Indic B."/>
            <person name="Wong-Bajracharya J."/>
            <person name="Merenyi Z."/>
            <person name="Ke H.-M."/>
            <person name="Monk M."/>
            <person name="Kocsube S."/>
            <person name="Drula E."/>
            <person name="Lipzen A."/>
            <person name="Balint B."/>
            <person name="Henrissat B."/>
            <person name="Andreopoulos B."/>
            <person name="Martin F.M."/>
            <person name="Harder C.B."/>
            <person name="Rigling D."/>
            <person name="Ford K.L."/>
            <person name="Foster G.D."/>
            <person name="Pangilinan J."/>
            <person name="Papanicolaou A."/>
            <person name="Barry K."/>
            <person name="LaButti K."/>
            <person name="Viragh M."/>
            <person name="Koriabine M."/>
            <person name="Yan M."/>
            <person name="Riley R."/>
            <person name="Champramary S."/>
            <person name="Plett K.L."/>
            <person name="Tsai I.J."/>
            <person name="Slot J."/>
            <person name="Sipos G."/>
            <person name="Plett J."/>
            <person name="Nagy L.G."/>
            <person name="Grigoriev I.V."/>
        </authorList>
    </citation>
    <scope>NUCLEOTIDE SEQUENCE</scope>
    <source>
        <strain evidence="3">ICMP 16352</strain>
    </source>
</reference>
<dbReference type="Pfam" id="PF17667">
    <property type="entry name" value="Pkinase_fungal"/>
    <property type="match status" value="1"/>
</dbReference>
<dbReference type="PROSITE" id="PS50011">
    <property type="entry name" value="PROTEIN_KINASE_DOM"/>
    <property type="match status" value="1"/>
</dbReference>
<feature type="compositionally biased region" description="Polar residues" evidence="1">
    <location>
        <begin position="82"/>
        <end position="92"/>
    </location>
</feature>
<organism evidence="3 4">
    <name type="scientific">Armillaria novae-zelandiae</name>
    <dbReference type="NCBI Taxonomy" id="153914"/>
    <lineage>
        <taxon>Eukaryota</taxon>
        <taxon>Fungi</taxon>
        <taxon>Dikarya</taxon>
        <taxon>Basidiomycota</taxon>
        <taxon>Agaricomycotina</taxon>
        <taxon>Agaricomycetes</taxon>
        <taxon>Agaricomycetidae</taxon>
        <taxon>Agaricales</taxon>
        <taxon>Marasmiineae</taxon>
        <taxon>Physalacriaceae</taxon>
        <taxon>Armillaria</taxon>
    </lineage>
</organism>
<gene>
    <name evidence="3" type="ORF">IW261DRAFT_8062</name>
</gene>
<comment type="caution">
    <text evidence="3">The sequence shown here is derived from an EMBL/GenBank/DDBJ whole genome shotgun (WGS) entry which is preliminary data.</text>
</comment>
<keyword evidence="4" id="KW-1185">Reference proteome</keyword>
<dbReference type="PANTHER" id="PTHR38248:SF2">
    <property type="entry name" value="FUNK1 11"/>
    <property type="match status" value="1"/>
</dbReference>
<feature type="compositionally biased region" description="Basic and acidic residues" evidence="1">
    <location>
        <begin position="331"/>
        <end position="344"/>
    </location>
</feature>
<dbReference type="Gene3D" id="1.10.510.10">
    <property type="entry name" value="Transferase(Phosphotransferase) domain 1"/>
    <property type="match status" value="1"/>
</dbReference>
<dbReference type="SUPFAM" id="SSF56112">
    <property type="entry name" value="Protein kinase-like (PK-like)"/>
    <property type="match status" value="1"/>
</dbReference>
<evidence type="ECO:0000313" key="4">
    <source>
        <dbReference type="Proteomes" id="UP001175227"/>
    </source>
</evidence>
<name>A0AA39US06_9AGAR</name>
<feature type="compositionally biased region" description="Polar residues" evidence="1">
    <location>
        <begin position="103"/>
        <end position="117"/>
    </location>
</feature>
<accession>A0AA39US06</accession>
<protein>
    <recommendedName>
        <fullName evidence="2">Protein kinase domain-containing protein</fullName>
    </recommendedName>
</protein>
<proteinExistence type="predicted"/>
<dbReference type="InterPro" id="IPR011009">
    <property type="entry name" value="Kinase-like_dom_sf"/>
</dbReference>
<feature type="compositionally biased region" description="Acidic residues" evidence="1">
    <location>
        <begin position="55"/>
        <end position="74"/>
    </location>
</feature>
<feature type="domain" description="Protein kinase" evidence="2">
    <location>
        <begin position="554"/>
        <end position="951"/>
    </location>
</feature>
<dbReference type="PANTHER" id="PTHR38248">
    <property type="entry name" value="FUNK1 6"/>
    <property type="match status" value="1"/>
</dbReference>